<accession>A0ABD3I6S7</accession>
<organism evidence="2 3">
    <name type="scientific">Riccia sorocarpa</name>
    <dbReference type="NCBI Taxonomy" id="122646"/>
    <lineage>
        <taxon>Eukaryota</taxon>
        <taxon>Viridiplantae</taxon>
        <taxon>Streptophyta</taxon>
        <taxon>Embryophyta</taxon>
        <taxon>Marchantiophyta</taxon>
        <taxon>Marchantiopsida</taxon>
        <taxon>Marchantiidae</taxon>
        <taxon>Marchantiales</taxon>
        <taxon>Ricciaceae</taxon>
        <taxon>Riccia</taxon>
    </lineage>
</organism>
<dbReference type="Proteomes" id="UP001633002">
    <property type="component" value="Unassembled WGS sequence"/>
</dbReference>
<feature type="transmembrane region" description="Helical" evidence="1">
    <location>
        <begin position="7"/>
        <end position="26"/>
    </location>
</feature>
<evidence type="ECO:0000313" key="2">
    <source>
        <dbReference type="EMBL" id="KAL3699388.1"/>
    </source>
</evidence>
<proteinExistence type="predicted"/>
<dbReference type="EMBL" id="JBJQOH010000001">
    <property type="protein sequence ID" value="KAL3699388.1"/>
    <property type="molecule type" value="Genomic_DNA"/>
</dbReference>
<keyword evidence="1" id="KW-1133">Transmembrane helix</keyword>
<name>A0ABD3I6S7_9MARC</name>
<dbReference type="AlphaFoldDB" id="A0ABD3I6S7"/>
<gene>
    <name evidence="2" type="ORF">R1sor_017410</name>
</gene>
<evidence type="ECO:0000256" key="1">
    <source>
        <dbReference type="SAM" id="Phobius"/>
    </source>
</evidence>
<keyword evidence="1" id="KW-0812">Transmembrane</keyword>
<sequence length="91" mass="10280">MKSMIGWLLAMVIAFSIAIIRVTASLREMKSMIGWLLPMVIAFSIAIIRVQRKRPPPTAELPVRTCRYCTEVHVGPVGHNLGDMSWTKAEW</sequence>
<keyword evidence="1" id="KW-0472">Membrane</keyword>
<reference evidence="2 3" key="1">
    <citation type="submission" date="2024-09" db="EMBL/GenBank/DDBJ databases">
        <title>Chromosome-scale assembly of Riccia sorocarpa.</title>
        <authorList>
            <person name="Paukszto L."/>
        </authorList>
    </citation>
    <scope>NUCLEOTIDE SEQUENCE [LARGE SCALE GENOMIC DNA]</scope>
    <source>
        <strain evidence="2">LP-2024</strain>
        <tissue evidence="2">Aerial parts of the thallus</tissue>
    </source>
</reference>
<comment type="caution">
    <text evidence="2">The sequence shown here is derived from an EMBL/GenBank/DDBJ whole genome shotgun (WGS) entry which is preliminary data.</text>
</comment>
<keyword evidence="3" id="KW-1185">Reference proteome</keyword>
<protein>
    <submittedName>
        <fullName evidence="2">Uncharacterized protein</fullName>
    </submittedName>
</protein>
<evidence type="ECO:0000313" key="3">
    <source>
        <dbReference type="Proteomes" id="UP001633002"/>
    </source>
</evidence>
<feature type="transmembrane region" description="Helical" evidence="1">
    <location>
        <begin position="32"/>
        <end position="50"/>
    </location>
</feature>